<evidence type="ECO:0000256" key="5">
    <source>
        <dbReference type="ARBA" id="ARBA00023098"/>
    </source>
</evidence>
<accession>A0A4Z2B3U7</accession>
<organism evidence="26 27">
    <name type="scientific">Takifugu bimaculatus</name>
    <dbReference type="NCBI Taxonomy" id="433685"/>
    <lineage>
        <taxon>Eukaryota</taxon>
        <taxon>Metazoa</taxon>
        <taxon>Chordata</taxon>
        <taxon>Craniata</taxon>
        <taxon>Vertebrata</taxon>
        <taxon>Euteleostomi</taxon>
        <taxon>Actinopterygii</taxon>
        <taxon>Neopterygii</taxon>
        <taxon>Teleostei</taxon>
        <taxon>Neoteleostei</taxon>
        <taxon>Acanthomorphata</taxon>
        <taxon>Eupercaria</taxon>
        <taxon>Tetraodontiformes</taxon>
        <taxon>Tetradontoidea</taxon>
        <taxon>Tetraodontidae</taxon>
        <taxon>Takifugu</taxon>
    </lineage>
</organism>
<dbReference type="InterPro" id="IPR029044">
    <property type="entry name" value="Nucleotide-diphossugar_trans"/>
</dbReference>
<dbReference type="EMBL" id="SWLE01000020">
    <property type="protein sequence ID" value="TNM87021.1"/>
    <property type="molecule type" value="Genomic_DNA"/>
</dbReference>
<evidence type="ECO:0000259" key="25">
    <source>
        <dbReference type="Pfam" id="PF02709"/>
    </source>
</evidence>
<evidence type="ECO:0000256" key="10">
    <source>
        <dbReference type="ARBA" id="ARBA00038908"/>
    </source>
</evidence>
<sequence length="198" mass="22435">MDKFRYRLPYTQYFGGVSAVTPEQYMKMNGFPNHYWGWGGEDDDIAARVRLSGMKIIRPPVAIGHYKMIKHKGDRGNEQNPRRFDLLKRTRLNWRSDGLNSLTYELLSKSLEPLYTNITVNIGEDPRLPHKGPIPVKSPTPVQQQNTSKSDSTVSLAKKRQIKAAAAVNLTVIKAGGKKPESLQLKANRTAREMTNRV</sequence>
<keyword evidence="4" id="KW-0333">Golgi apparatus</keyword>
<reference evidence="26 27" key="1">
    <citation type="submission" date="2019-04" db="EMBL/GenBank/DDBJ databases">
        <title>The sequence and de novo assembly of Takifugu bimaculatus genome using PacBio and Hi-C technologies.</title>
        <authorList>
            <person name="Xu P."/>
            <person name="Liu B."/>
            <person name="Zhou Z."/>
        </authorList>
    </citation>
    <scope>NUCLEOTIDE SEQUENCE [LARGE SCALE GENOMIC DNA]</scope>
    <source>
        <strain evidence="26">TB-2018</strain>
        <tissue evidence="26">Muscle</tissue>
    </source>
</reference>
<comment type="caution">
    <text evidence="26">The sequence shown here is derived from an EMBL/GenBank/DDBJ whole genome shotgun (WGS) entry which is preliminary data.</text>
</comment>
<evidence type="ECO:0000256" key="24">
    <source>
        <dbReference type="SAM" id="MobiDB-lite"/>
    </source>
</evidence>
<dbReference type="PANTHER" id="PTHR19300:SF33">
    <property type="entry name" value="BETA-1,4-GALACTOSYLTRANSFERASE 3"/>
    <property type="match status" value="1"/>
</dbReference>
<evidence type="ECO:0000256" key="18">
    <source>
        <dbReference type="ARBA" id="ARBA00042716"/>
    </source>
</evidence>
<protein>
    <recommendedName>
        <fullName evidence="12">Beta-1,4-galactosyltransferase 3</fullName>
        <ecNumber evidence="11">2.4.1.275</ecNumber>
        <ecNumber evidence="10">2.4.1.38</ecNumber>
        <ecNumber evidence="9">2.4.1.90</ecNumber>
    </recommendedName>
    <alternativeName>
        <fullName evidence="13">Beta-N-acetylglucosaminylglycopeptide beta-1,4-galactosyltransferase</fullName>
    </alternativeName>
    <alternativeName>
        <fullName evidence="17">N-acetyllactosamine synthase</fullName>
    </alternativeName>
    <alternativeName>
        <fullName evidence="14">Nal synthase</fullName>
    </alternativeName>
    <alternativeName>
        <fullName evidence="18">Neolactotriaosylceramide beta-1,4-galactosyltransferase</fullName>
    </alternativeName>
    <alternativeName>
        <fullName evidence="16">UDP-Gal:beta-GlcNAc beta-1,4-galactosyltransferase 3</fullName>
    </alternativeName>
    <alternativeName>
        <fullName evidence="15">UDP-galactose:beta-N-acetylglucosamine beta-1,4-galactosyltransferase 3</fullName>
    </alternativeName>
</protein>
<feature type="domain" description="Galactosyltransferase C-terminal" evidence="25">
    <location>
        <begin position="1"/>
        <end position="72"/>
    </location>
</feature>
<comment type="catalytic activity">
    <reaction evidence="23">
        <text>a beta-D-GlcNAc-(1-&gt;3)-beta-D-Gal-(1-&gt;4)-beta-D-Glc-(1&lt;-&gt;1)-Cer(d18:1(4E)) + UDP-alpha-D-galactose = a neolactoside nLc4Cer(d18:1(4E)) + UDP + H(+)</text>
        <dbReference type="Rhea" id="RHEA:31499"/>
        <dbReference type="ChEBI" id="CHEBI:15378"/>
        <dbReference type="ChEBI" id="CHEBI:17006"/>
        <dbReference type="ChEBI" id="CHEBI:17103"/>
        <dbReference type="ChEBI" id="CHEBI:58223"/>
        <dbReference type="ChEBI" id="CHEBI:66914"/>
        <dbReference type="EC" id="2.4.1.275"/>
    </reaction>
    <physiologicalReaction direction="left-to-right" evidence="23">
        <dbReference type="Rhea" id="RHEA:31500"/>
    </physiologicalReaction>
</comment>
<dbReference type="GO" id="GO:0005975">
    <property type="term" value="P:carbohydrate metabolic process"/>
    <property type="evidence" value="ECO:0007669"/>
    <property type="project" value="InterPro"/>
</dbReference>
<dbReference type="GO" id="GO:0003945">
    <property type="term" value="F:N-acetyllactosamine synthase activity"/>
    <property type="evidence" value="ECO:0007669"/>
    <property type="project" value="UniProtKB-EC"/>
</dbReference>
<evidence type="ECO:0000256" key="14">
    <source>
        <dbReference type="ARBA" id="ARBA00041655"/>
    </source>
</evidence>
<evidence type="ECO:0000256" key="3">
    <source>
        <dbReference type="ARBA" id="ARBA00022723"/>
    </source>
</evidence>
<evidence type="ECO:0000256" key="1">
    <source>
        <dbReference type="ARBA" id="ARBA00004447"/>
    </source>
</evidence>
<comment type="catalytic activity">
    <reaction evidence="20">
        <text>a neolactoside IV(3)-beta-GlcNAc-nLc4Cer + UDP-alpha-D-galactose = a neolactoside nLc6Cer + UDP + H(+)</text>
        <dbReference type="Rhea" id="RHEA:62548"/>
        <dbReference type="ChEBI" id="CHEBI:15378"/>
        <dbReference type="ChEBI" id="CHEBI:58223"/>
        <dbReference type="ChEBI" id="CHEBI:66914"/>
        <dbReference type="ChEBI" id="CHEBI:90357"/>
        <dbReference type="ChEBI" id="CHEBI:144378"/>
    </reaction>
    <physiologicalReaction direction="left-to-right" evidence="20">
        <dbReference type="Rhea" id="RHEA:62549"/>
    </physiologicalReaction>
</comment>
<dbReference type="Gene3D" id="3.90.550.10">
    <property type="entry name" value="Spore Coat Polysaccharide Biosynthesis Protein SpsA, Chain A"/>
    <property type="match status" value="1"/>
</dbReference>
<comment type="catalytic activity">
    <reaction evidence="21">
        <text>a beta-D-glucosylceramide + UDP-alpha-D-galactose = a beta-D-galactosyl-(1-&gt;4)-beta-D-glucosyl-(1&lt;-&gt;1)-ceramide + UDP + H(+)</text>
        <dbReference type="Rhea" id="RHEA:62552"/>
        <dbReference type="ChEBI" id="CHEBI:15378"/>
        <dbReference type="ChEBI" id="CHEBI:58223"/>
        <dbReference type="ChEBI" id="CHEBI:66914"/>
        <dbReference type="ChEBI" id="CHEBI:79208"/>
        <dbReference type="ChEBI" id="CHEBI:83264"/>
    </reaction>
    <physiologicalReaction direction="left-to-right" evidence="21">
        <dbReference type="Rhea" id="RHEA:62553"/>
    </physiologicalReaction>
</comment>
<feature type="region of interest" description="Disordered" evidence="24">
    <location>
        <begin position="124"/>
        <end position="155"/>
    </location>
</feature>
<evidence type="ECO:0000256" key="8">
    <source>
        <dbReference type="ARBA" id="ARBA00037536"/>
    </source>
</evidence>
<gene>
    <name evidence="26" type="ORF">fugu_007251</name>
</gene>
<evidence type="ECO:0000256" key="19">
    <source>
        <dbReference type="ARBA" id="ARBA00047896"/>
    </source>
</evidence>
<evidence type="ECO:0000256" key="17">
    <source>
        <dbReference type="ARBA" id="ARBA00042172"/>
    </source>
</evidence>
<dbReference type="EC" id="2.4.1.275" evidence="11"/>
<keyword evidence="5" id="KW-0443">Lipid metabolism</keyword>
<evidence type="ECO:0000256" key="2">
    <source>
        <dbReference type="ARBA" id="ARBA00022679"/>
    </source>
</evidence>
<evidence type="ECO:0000256" key="6">
    <source>
        <dbReference type="ARBA" id="ARBA00023157"/>
    </source>
</evidence>
<keyword evidence="2" id="KW-0808">Transferase</keyword>
<proteinExistence type="predicted"/>
<name>A0A4Z2B3U7_9TELE</name>
<evidence type="ECO:0000313" key="27">
    <source>
        <dbReference type="Proteomes" id="UP000516260"/>
    </source>
</evidence>
<feature type="compositionally biased region" description="Polar residues" evidence="24">
    <location>
        <begin position="140"/>
        <end position="155"/>
    </location>
</feature>
<evidence type="ECO:0000256" key="15">
    <source>
        <dbReference type="ARBA" id="ARBA00041957"/>
    </source>
</evidence>
<comment type="catalytic activity">
    <reaction evidence="19">
        <text>an N-acetyl-beta-D-glucosaminyl derivative + UDP-alpha-D-galactose = a beta-D-galactosyl-(1-&gt;4)-N-acetyl-beta-D-glucosaminyl derivative + UDP + H(+)</text>
        <dbReference type="Rhea" id="RHEA:22932"/>
        <dbReference type="ChEBI" id="CHEBI:15378"/>
        <dbReference type="ChEBI" id="CHEBI:58223"/>
        <dbReference type="ChEBI" id="CHEBI:61631"/>
        <dbReference type="ChEBI" id="CHEBI:66914"/>
        <dbReference type="ChEBI" id="CHEBI:133507"/>
        <dbReference type="EC" id="2.4.1.38"/>
    </reaction>
    <physiologicalReaction direction="left-to-right" evidence="19">
        <dbReference type="Rhea" id="RHEA:22933"/>
    </physiologicalReaction>
</comment>
<evidence type="ECO:0000256" key="21">
    <source>
        <dbReference type="ARBA" id="ARBA00048852"/>
    </source>
</evidence>
<dbReference type="GO" id="GO:0032580">
    <property type="term" value="C:Golgi cisterna membrane"/>
    <property type="evidence" value="ECO:0007669"/>
    <property type="project" value="UniProtKB-SubCell"/>
</dbReference>
<evidence type="ECO:0000256" key="23">
    <source>
        <dbReference type="ARBA" id="ARBA00049446"/>
    </source>
</evidence>
<dbReference type="PANTHER" id="PTHR19300">
    <property type="entry name" value="BETA-1,4-GALACTOSYLTRANSFERASE"/>
    <property type="match status" value="1"/>
</dbReference>
<evidence type="ECO:0000256" key="16">
    <source>
        <dbReference type="ARBA" id="ARBA00041980"/>
    </source>
</evidence>
<dbReference type="GO" id="GO:0003831">
    <property type="term" value="F:beta-N-acetylglucosaminylglycopeptide beta-1,4-galactosyltransferase activity"/>
    <property type="evidence" value="ECO:0007669"/>
    <property type="project" value="UniProtKB-EC"/>
</dbReference>
<dbReference type="Pfam" id="PF02709">
    <property type="entry name" value="Glyco_transf_7C"/>
    <property type="match status" value="1"/>
</dbReference>
<evidence type="ECO:0000256" key="12">
    <source>
        <dbReference type="ARBA" id="ARBA00039532"/>
    </source>
</evidence>
<keyword evidence="6" id="KW-1015">Disulfide bond</keyword>
<evidence type="ECO:0000313" key="26">
    <source>
        <dbReference type="EMBL" id="TNM87021.1"/>
    </source>
</evidence>
<keyword evidence="27" id="KW-1185">Reference proteome</keyword>
<dbReference type="EC" id="2.4.1.38" evidence="10"/>
<comment type="subcellular location">
    <subcellularLocation>
        <location evidence="1">Golgi apparatus</location>
        <location evidence="1">Golgi stack membrane</location>
        <topology evidence="1">Single-pass type II membrane protein</topology>
    </subcellularLocation>
</comment>
<evidence type="ECO:0000256" key="20">
    <source>
        <dbReference type="ARBA" id="ARBA00048016"/>
    </source>
</evidence>
<comment type="catalytic activity">
    <reaction evidence="22">
        <text>N-acetyl-D-glucosamine + UDP-alpha-D-galactose = beta-D-galactosyl-(1-&gt;4)-N-acetyl-D-glucosamine + UDP + H(+)</text>
        <dbReference type="Rhea" id="RHEA:17745"/>
        <dbReference type="ChEBI" id="CHEBI:15378"/>
        <dbReference type="ChEBI" id="CHEBI:58223"/>
        <dbReference type="ChEBI" id="CHEBI:60152"/>
        <dbReference type="ChEBI" id="CHEBI:66914"/>
        <dbReference type="ChEBI" id="CHEBI:506227"/>
        <dbReference type="EC" id="2.4.1.90"/>
    </reaction>
    <physiologicalReaction direction="left-to-right" evidence="22">
        <dbReference type="Rhea" id="RHEA:17746"/>
    </physiologicalReaction>
</comment>
<dbReference type="InterPro" id="IPR027791">
    <property type="entry name" value="Galactosyl_T_C"/>
</dbReference>
<keyword evidence="3" id="KW-0479">Metal-binding</keyword>
<evidence type="ECO:0000256" key="7">
    <source>
        <dbReference type="ARBA" id="ARBA00023211"/>
    </source>
</evidence>
<keyword evidence="7" id="KW-0464">Manganese</keyword>
<dbReference type="EC" id="2.4.1.90" evidence="9"/>
<dbReference type="InterPro" id="IPR003859">
    <property type="entry name" value="Galactosyl_T"/>
</dbReference>
<evidence type="ECO:0000256" key="22">
    <source>
        <dbReference type="ARBA" id="ARBA00049413"/>
    </source>
</evidence>
<dbReference type="AlphaFoldDB" id="A0A4Z2B3U7"/>
<dbReference type="SUPFAM" id="SSF53448">
    <property type="entry name" value="Nucleotide-diphospho-sugar transferases"/>
    <property type="match status" value="1"/>
</dbReference>
<evidence type="ECO:0000256" key="13">
    <source>
        <dbReference type="ARBA" id="ARBA00041551"/>
    </source>
</evidence>
<comment type="function">
    <text evidence="8">Responsible for the synthesis of complex-type N-linked oligosaccharides in many glycoproteins as well as the carbohydrate moieties of glycolipids.</text>
</comment>
<dbReference type="GO" id="GO:0046872">
    <property type="term" value="F:metal ion binding"/>
    <property type="evidence" value="ECO:0007669"/>
    <property type="project" value="UniProtKB-KW"/>
</dbReference>
<dbReference type="PRINTS" id="PR02050">
    <property type="entry name" value="B14GALTRFASE"/>
</dbReference>
<evidence type="ECO:0000256" key="11">
    <source>
        <dbReference type="ARBA" id="ARBA00039032"/>
    </source>
</evidence>
<evidence type="ECO:0000256" key="4">
    <source>
        <dbReference type="ARBA" id="ARBA00023034"/>
    </source>
</evidence>
<dbReference type="Proteomes" id="UP000516260">
    <property type="component" value="Chromosome 7"/>
</dbReference>
<evidence type="ECO:0000256" key="9">
    <source>
        <dbReference type="ARBA" id="ARBA00038891"/>
    </source>
</evidence>
<dbReference type="GO" id="GO:0006682">
    <property type="term" value="P:galactosylceramide biosynthetic process"/>
    <property type="evidence" value="ECO:0007669"/>
    <property type="project" value="TreeGrafter"/>
</dbReference>